<dbReference type="GeneID" id="93587905"/>
<gene>
    <name evidence="1" type="ORF">DFL_005594</name>
</gene>
<dbReference type="Proteomes" id="UP000283090">
    <property type="component" value="Unassembled WGS sequence"/>
</dbReference>
<proteinExistence type="predicted"/>
<evidence type="ECO:0000313" key="1">
    <source>
        <dbReference type="EMBL" id="RVD83820.1"/>
    </source>
</evidence>
<sequence length="118" mass="13476">MKVLPRGGIVVIGAADYIDKISASELETKLGPKRELIQWHKRTKGADGDGWEMSIGVQGNIHQEILKTKHQDLWRRDRSRFINLQIVNAAVFQRITGLAGLQFPNFFEDFSHVSYKKL</sequence>
<dbReference type="OrthoDB" id="5321760at2759"/>
<dbReference type="VEuPathDB" id="FungiDB:DFL_005594"/>
<evidence type="ECO:0000313" key="2">
    <source>
        <dbReference type="Proteomes" id="UP000283090"/>
    </source>
</evidence>
<dbReference type="EMBL" id="SAEB01000007">
    <property type="protein sequence ID" value="RVD83820.1"/>
    <property type="molecule type" value="Genomic_DNA"/>
</dbReference>
<comment type="caution">
    <text evidence="1">The sequence shown here is derived from an EMBL/GenBank/DDBJ whole genome shotgun (WGS) entry which is preliminary data.</text>
</comment>
<name>A0A436ZXY2_ARTFL</name>
<organism evidence="1 2">
    <name type="scientific">Arthrobotrys flagrans</name>
    <name type="common">Nematode-trapping fungus</name>
    <name type="synonym">Trichothecium flagrans</name>
    <dbReference type="NCBI Taxonomy" id="97331"/>
    <lineage>
        <taxon>Eukaryota</taxon>
        <taxon>Fungi</taxon>
        <taxon>Dikarya</taxon>
        <taxon>Ascomycota</taxon>
        <taxon>Pezizomycotina</taxon>
        <taxon>Orbiliomycetes</taxon>
        <taxon>Orbiliales</taxon>
        <taxon>Orbiliaceae</taxon>
        <taxon>Arthrobotrys</taxon>
    </lineage>
</organism>
<dbReference type="AlphaFoldDB" id="A0A436ZXY2"/>
<accession>A0A436ZXY2</accession>
<reference evidence="1 2" key="1">
    <citation type="submission" date="2019-01" db="EMBL/GenBank/DDBJ databases">
        <title>Intercellular communication is required for trap formation in the nematode-trapping fungus Duddingtonia flagrans.</title>
        <authorList>
            <person name="Youssar L."/>
            <person name="Wernet V."/>
            <person name="Hensel N."/>
            <person name="Hildebrandt H.-G."/>
            <person name="Fischer R."/>
        </authorList>
    </citation>
    <scope>NUCLEOTIDE SEQUENCE [LARGE SCALE GENOMIC DNA]</scope>
    <source>
        <strain evidence="1 2">CBS H-5679</strain>
    </source>
</reference>
<protein>
    <submittedName>
        <fullName evidence="1">Uncharacterized protein</fullName>
    </submittedName>
</protein>
<dbReference type="RefSeq" id="XP_067489364.1">
    <property type="nucleotide sequence ID" value="XM_067634877.1"/>
</dbReference>
<keyword evidence="2" id="KW-1185">Reference proteome</keyword>